<keyword evidence="2" id="KW-0812">Transmembrane</keyword>
<dbReference type="Gene3D" id="3.10.450.240">
    <property type="match status" value="1"/>
</dbReference>
<accession>A0A2S0NEM8</accession>
<organism evidence="5 6">
    <name type="scientific">Phreatobacter cathodiphilus</name>
    <dbReference type="NCBI Taxonomy" id="1868589"/>
    <lineage>
        <taxon>Bacteria</taxon>
        <taxon>Pseudomonadati</taxon>
        <taxon>Pseudomonadota</taxon>
        <taxon>Alphaproteobacteria</taxon>
        <taxon>Hyphomicrobiales</taxon>
        <taxon>Phreatobacteraceae</taxon>
        <taxon>Phreatobacter</taxon>
    </lineage>
</organism>
<dbReference type="InterPro" id="IPR007379">
    <property type="entry name" value="Tim44-like_dom"/>
</dbReference>
<evidence type="ECO:0000313" key="5">
    <source>
        <dbReference type="EMBL" id="AVO46624.1"/>
    </source>
</evidence>
<evidence type="ECO:0000256" key="2">
    <source>
        <dbReference type="SAM" id="Phobius"/>
    </source>
</evidence>
<evidence type="ECO:0000313" key="6">
    <source>
        <dbReference type="Proteomes" id="UP000237889"/>
    </source>
</evidence>
<feature type="compositionally biased region" description="Low complexity" evidence="1">
    <location>
        <begin position="74"/>
        <end position="89"/>
    </location>
</feature>
<evidence type="ECO:0000256" key="1">
    <source>
        <dbReference type="SAM" id="MobiDB-lite"/>
    </source>
</evidence>
<protein>
    <recommendedName>
        <fullName evidence="4">Tim44-like domain-containing protein</fullName>
    </recommendedName>
</protein>
<feature type="domain" description="Tim44-like" evidence="4">
    <location>
        <begin position="189"/>
        <end position="334"/>
    </location>
</feature>
<dbReference type="PANTHER" id="PTHR41542:SF1">
    <property type="entry name" value="BLL5807 PROTEIN"/>
    <property type="match status" value="1"/>
</dbReference>
<feature type="region of interest" description="Disordered" evidence="1">
    <location>
        <begin position="156"/>
        <end position="181"/>
    </location>
</feature>
<sequence length="335" mass="34515">MSSKTLFRSKKLVRAFAIAGVAVMLGAVAAEAAPRGGGSRGGRSYAPPPTTNTAPTTAAPLQRSTAPTPAPGMQQPGMAARPGAPAPAAQGSRFGGLGMGLAAGFLGAGLFGLLSGQGFLGGLGSLMGMLGFLAQFALIAGVIYLVVRLVRGRREAADGPQPAMARQGSGPAGNGPMGMPQNRVIPGMAGGSVAAPAAAPSDGIGVTPQDYDTFERLLAHVNEAYSREDLNALRAMATPEMVGYFAEDLKEAAAKGQVNRISDVRLLQGDLSEAWREQDADYATVAMRFSRTDLVLDRASGRVVSGNPQGEEAVELWTFRRPHGGLWQLSAIQTA</sequence>
<dbReference type="KEGG" id="phr:C6569_17020"/>
<reference evidence="5 6" key="1">
    <citation type="submission" date="2018-03" db="EMBL/GenBank/DDBJ databases">
        <title>Genome sequencing of Phreatobacter sp.</title>
        <authorList>
            <person name="Kim S.-J."/>
            <person name="Heo J."/>
            <person name="Kwon S.-W."/>
        </authorList>
    </citation>
    <scope>NUCLEOTIDE SEQUENCE [LARGE SCALE GENOMIC DNA]</scope>
    <source>
        <strain evidence="5 6">S-12</strain>
    </source>
</reference>
<gene>
    <name evidence="5" type="ORF">C6569_17020</name>
</gene>
<feature type="chain" id="PRO_5015490153" description="Tim44-like domain-containing protein" evidence="3">
    <location>
        <begin position="33"/>
        <end position="335"/>
    </location>
</feature>
<evidence type="ECO:0000259" key="4">
    <source>
        <dbReference type="SMART" id="SM00978"/>
    </source>
</evidence>
<feature type="transmembrane region" description="Helical" evidence="2">
    <location>
        <begin position="126"/>
        <end position="147"/>
    </location>
</feature>
<feature type="compositionally biased region" description="Low complexity" evidence="1">
    <location>
        <begin position="51"/>
        <end position="60"/>
    </location>
</feature>
<evidence type="ECO:0000256" key="3">
    <source>
        <dbReference type="SAM" id="SignalP"/>
    </source>
</evidence>
<keyword evidence="2" id="KW-1133">Transmembrane helix</keyword>
<dbReference type="PANTHER" id="PTHR41542">
    <property type="entry name" value="BLL5807 PROTEIN"/>
    <property type="match status" value="1"/>
</dbReference>
<dbReference type="Pfam" id="PF04280">
    <property type="entry name" value="Tim44"/>
    <property type="match status" value="1"/>
</dbReference>
<keyword evidence="2" id="KW-0472">Membrane</keyword>
<dbReference type="InterPro" id="IPR032710">
    <property type="entry name" value="NTF2-like_dom_sf"/>
</dbReference>
<name>A0A2S0NEM8_9HYPH</name>
<feature type="transmembrane region" description="Helical" evidence="2">
    <location>
        <begin position="94"/>
        <end position="114"/>
    </location>
</feature>
<keyword evidence="6" id="KW-1185">Reference proteome</keyword>
<dbReference type="Proteomes" id="UP000237889">
    <property type="component" value="Chromosome"/>
</dbReference>
<dbReference type="RefSeq" id="WP_106749994.1">
    <property type="nucleotide sequence ID" value="NZ_CP027668.1"/>
</dbReference>
<feature type="region of interest" description="Disordered" evidence="1">
    <location>
        <begin position="33"/>
        <end position="89"/>
    </location>
</feature>
<keyword evidence="3" id="KW-0732">Signal</keyword>
<feature type="signal peptide" evidence="3">
    <location>
        <begin position="1"/>
        <end position="32"/>
    </location>
</feature>
<proteinExistence type="predicted"/>
<dbReference type="SUPFAM" id="SSF54427">
    <property type="entry name" value="NTF2-like"/>
    <property type="match status" value="1"/>
</dbReference>
<dbReference type="AlphaFoldDB" id="A0A2S0NEM8"/>
<dbReference type="SMART" id="SM00978">
    <property type="entry name" value="Tim44"/>
    <property type="match status" value="1"/>
</dbReference>
<dbReference type="EMBL" id="CP027668">
    <property type="protein sequence ID" value="AVO46624.1"/>
    <property type="molecule type" value="Genomic_DNA"/>
</dbReference>
<dbReference type="OrthoDB" id="9780873at2"/>